<sequence length="182" mass="20673">MKREITLEEYVEKLERKSRWDALRTAYENASRRKIRLVDPDPPKTLGSYILRLDYSAWFWTLIILTIATVGVVYASNILPALTLIRYLLGTVYVLFLPGYVLVEALYPGEEDLKPLERLALSIGLSLAVIPLIGLLLNYTPWGIRLDPLIMALTVYNTALGLIAAERKHGIVRRKLSTYPSL</sequence>
<comment type="caution">
    <text evidence="3">The sequence shown here is derived from an EMBL/GenBank/DDBJ whole genome shotgun (WGS) entry which is preliminary data.</text>
</comment>
<evidence type="ECO:0000259" key="2">
    <source>
        <dbReference type="Pfam" id="PF07760"/>
    </source>
</evidence>
<accession>A0A7C2G012</accession>
<gene>
    <name evidence="3" type="ORF">ENP55_06290</name>
</gene>
<keyword evidence="1" id="KW-0812">Transmembrane</keyword>
<dbReference type="Pfam" id="PF07760">
    <property type="entry name" value="DUF1616"/>
    <property type="match status" value="1"/>
</dbReference>
<keyword evidence="1" id="KW-1133">Transmembrane helix</keyword>
<keyword evidence="1" id="KW-0472">Membrane</keyword>
<evidence type="ECO:0000313" key="3">
    <source>
        <dbReference type="EMBL" id="HEF87866.1"/>
    </source>
</evidence>
<dbReference type="InterPro" id="IPR011674">
    <property type="entry name" value="DUF1616"/>
</dbReference>
<dbReference type="EMBL" id="DSJT01000034">
    <property type="protein sequence ID" value="HEF87866.1"/>
    <property type="molecule type" value="Genomic_DNA"/>
</dbReference>
<feature type="domain" description="DUF1616" evidence="2">
    <location>
        <begin position="65"/>
        <end position="170"/>
    </location>
</feature>
<organism evidence="3">
    <name type="scientific">Thermosphaera aggregans</name>
    <dbReference type="NCBI Taxonomy" id="54254"/>
    <lineage>
        <taxon>Archaea</taxon>
        <taxon>Thermoproteota</taxon>
        <taxon>Thermoprotei</taxon>
        <taxon>Desulfurococcales</taxon>
        <taxon>Desulfurococcaceae</taxon>
        <taxon>Thermosphaera</taxon>
    </lineage>
</organism>
<feature type="transmembrane region" description="Helical" evidence="1">
    <location>
        <begin position="57"/>
        <end position="75"/>
    </location>
</feature>
<reference evidence="3" key="1">
    <citation type="journal article" date="2020" name="mSystems">
        <title>Genome- and Community-Level Interaction Insights into Carbon Utilization and Element Cycling Functions of Hydrothermarchaeota in Hydrothermal Sediment.</title>
        <authorList>
            <person name="Zhou Z."/>
            <person name="Liu Y."/>
            <person name="Xu W."/>
            <person name="Pan J."/>
            <person name="Luo Z.H."/>
            <person name="Li M."/>
        </authorList>
    </citation>
    <scope>NUCLEOTIDE SEQUENCE [LARGE SCALE GENOMIC DNA]</scope>
    <source>
        <strain evidence="3">SpSt-23</strain>
    </source>
</reference>
<feature type="transmembrane region" description="Helical" evidence="1">
    <location>
        <begin position="119"/>
        <end position="137"/>
    </location>
</feature>
<feature type="transmembrane region" description="Helical" evidence="1">
    <location>
        <begin position="149"/>
        <end position="165"/>
    </location>
</feature>
<dbReference type="AlphaFoldDB" id="A0A7C2G012"/>
<protein>
    <submittedName>
        <fullName evidence="3">DUF1616 domain-containing protein</fullName>
    </submittedName>
</protein>
<name>A0A7C2G012_9CREN</name>
<evidence type="ECO:0000256" key="1">
    <source>
        <dbReference type="SAM" id="Phobius"/>
    </source>
</evidence>
<proteinExistence type="predicted"/>
<feature type="transmembrane region" description="Helical" evidence="1">
    <location>
        <begin position="87"/>
        <end position="107"/>
    </location>
</feature>